<keyword evidence="3" id="KW-1185">Reference proteome</keyword>
<dbReference type="SUPFAM" id="SSF49452">
    <property type="entry name" value="Starch-binding domain-like"/>
    <property type="match status" value="1"/>
</dbReference>
<comment type="caution">
    <text evidence="2">The sequence shown here is derived from an EMBL/GenBank/DDBJ whole genome shotgun (WGS) entry which is preliminary data.</text>
</comment>
<evidence type="ECO:0000313" key="3">
    <source>
        <dbReference type="Proteomes" id="UP001204615"/>
    </source>
</evidence>
<accession>A0ABT1FH61</accession>
<keyword evidence="1" id="KW-0732">Signal</keyword>
<feature type="chain" id="PRO_5045641693" evidence="1">
    <location>
        <begin position="38"/>
        <end position="128"/>
    </location>
</feature>
<proteinExistence type="predicted"/>
<evidence type="ECO:0000313" key="2">
    <source>
        <dbReference type="EMBL" id="MCP1375778.1"/>
    </source>
</evidence>
<protein>
    <submittedName>
        <fullName evidence="2">Carboxypeptidase-like regulatory domain-containing protein</fullName>
    </submittedName>
</protein>
<organism evidence="2 3">
    <name type="scientific">Dyella lutea</name>
    <dbReference type="NCBI Taxonomy" id="2950441"/>
    <lineage>
        <taxon>Bacteria</taxon>
        <taxon>Pseudomonadati</taxon>
        <taxon>Pseudomonadota</taxon>
        <taxon>Gammaproteobacteria</taxon>
        <taxon>Lysobacterales</taxon>
        <taxon>Rhodanobacteraceae</taxon>
        <taxon>Dyella</taxon>
    </lineage>
</organism>
<dbReference type="Proteomes" id="UP001204615">
    <property type="component" value="Unassembled WGS sequence"/>
</dbReference>
<dbReference type="Gene3D" id="2.60.40.1120">
    <property type="entry name" value="Carboxypeptidase-like, regulatory domain"/>
    <property type="match status" value="1"/>
</dbReference>
<dbReference type="Pfam" id="PF13620">
    <property type="entry name" value="CarboxypepD_reg"/>
    <property type="match status" value="1"/>
</dbReference>
<evidence type="ECO:0000256" key="1">
    <source>
        <dbReference type="SAM" id="SignalP"/>
    </source>
</evidence>
<dbReference type="InterPro" id="IPR013784">
    <property type="entry name" value="Carb-bd-like_fold"/>
</dbReference>
<feature type="signal peptide" evidence="1">
    <location>
        <begin position="1"/>
        <end position="37"/>
    </location>
</feature>
<name>A0ABT1FH61_9GAMM</name>
<reference evidence="2 3" key="1">
    <citation type="submission" date="2022-06" db="EMBL/GenBank/DDBJ databases">
        <title>Dyella sp. Sa strain:Sa Genome sequencing.</title>
        <authorList>
            <person name="Park S."/>
        </authorList>
    </citation>
    <scope>NUCLEOTIDE SEQUENCE [LARGE SCALE GENOMIC DNA]</scope>
    <source>
        <strain evidence="2 3">Sa</strain>
    </source>
</reference>
<sequence length="128" mass="13336">MNHALSIRSLSRRLARGLASACVMGALAAASISTASAQSTTGSVAGKAPAGDRVTVHNEHTSARRTVTVDANGRYAASDLPLGKYSVTLARNGQAIARYIHVPVLVGSSSEVDFTCKQIKCERVARTP</sequence>
<dbReference type="RefSeq" id="WP_253568535.1">
    <property type="nucleotide sequence ID" value="NZ_JAMZEK010000004.1"/>
</dbReference>
<gene>
    <name evidence="2" type="ORF">NC595_17150</name>
</gene>
<dbReference type="EMBL" id="JAMZEK010000004">
    <property type="protein sequence ID" value="MCP1375778.1"/>
    <property type="molecule type" value="Genomic_DNA"/>
</dbReference>